<organism evidence="1 2">
    <name type="scientific">Vreelandella lionensis</name>
    <dbReference type="NCBI Taxonomy" id="1144478"/>
    <lineage>
        <taxon>Bacteria</taxon>
        <taxon>Pseudomonadati</taxon>
        <taxon>Pseudomonadota</taxon>
        <taxon>Gammaproteobacteria</taxon>
        <taxon>Oceanospirillales</taxon>
        <taxon>Halomonadaceae</taxon>
        <taxon>Vreelandella</taxon>
    </lineage>
</organism>
<name>A0ABW8BNJ2_9GAMM</name>
<evidence type="ECO:0008006" key="3">
    <source>
        <dbReference type="Google" id="ProtNLM"/>
    </source>
</evidence>
<evidence type="ECO:0000313" key="2">
    <source>
        <dbReference type="Proteomes" id="UP001614338"/>
    </source>
</evidence>
<evidence type="ECO:0000313" key="1">
    <source>
        <dbReference type="EMBL" id="MFI8748790.1"/>
    </source>
</evidence>
<proteinExistence type="predicted"/>
<accession>A0ABW8BNJ2</accession>
<comment type="caution">
    <text evidence="1">The sequence shown here is derived from an EMBL/GenBank/DDBJ whole genome shotgun (WGS) entry which is preliminary data.</text>
</comment>
<dbReference type="RefSeq" id="WP_399841731.1">
    <property type="nucleotide sequence ID" value="NZ_JBITWC010000003.1"/>
</dbReference>
<dbReference type="Proteomes" id="UP001614338">
    <property type="component" value="Unassembled WGS sequence"/>
</dbReference>
<sequence length="73" mass="7794">MTDPIQGEYLAASVSTKYQERTTAAAKRIADLVKERGIEGGMLSIKVARMVDPHASTGDVLTIAGAQFMVGLR</sequence>
<gene>
    <name evidence="1" type="ORF">ACIGG6_02120</name>
</gene>
<reference evidence="1 2" key="1">
    <citation type="submission" date="2024-10" db="EMBL/GenBank/DDBJ databases">
        <title>The Natural Products Discovery Center: Release of the First 8490 Sequenced Strains for Exploring Actinobacteria Biosynthetic Diversity.</title>
        <authorList>
            <person name="Kalkreuter E."/>
            <person name="Kautsar S.A."/>
            <person name="Yang D."/>
            <person name="Bader C.D."/>
            <person name="Teijaro C.N."/>
            <person name="Fluegel L."/>
            <person name="Davis C.M."/>
            <person name="Simpson J.R."/>
            <person name="Lauterbach L."/>
            <person name="Steele A.D."/>
            <person name="Gui C."/>
            <person name="Meng S."/>
            <person name="Li G."/>
            <person name="Viehrig K."/>
            <person name="Ye F."/>
            <person name="Su P."/>
            <person name="Kiefer A.F."/>
            <person name="Nichols A."/>
            <person name="Cepeda A.J."/>
            <person name="Yan W."/>
            <person name="Fan B."/>
            <person name="Jiang Y."/>
            <person name="Adhikari A."/>
            <person name="Zheng C.-J."/>
            <person name="Schuster L."/>
            <person name="Cowan T.M."/>
            <person name="Smanski M.J."/>
            <person name="Chevrette M.G."/>
            <person name="De Carvalho L.P.S."/>
            <person name="Shen B."/>
        </authorList>
    </citation>
    <scope>NUCLEOTIDE SEQUENCE [LARGE SCALE GENOMIC DNA]</scope>
    <source>
        <strain evidence="1 2">NPDC077409</strain>
    </source>
</reference>
<dbReference type="EMBL" id="JBITWC010000003">
    <property type="protein sequence ID" value="MFI8748790.1"/>
    <property type="molecule type" value="Genomic_DNA"/>
</dbReference>
<protein>
    <recommendedName>
        <fullName evidence="3">Heavy metal-binding domain-containing protein</fullName>
    </recommendedName>
</protein>
<keyword evidence="2" id="KW-1185">Reference proteome</keyword>